<dbReference type="Gene3D" id="3.40.50.12780">
    <property type="entry name" value="N-terminal domain of ligase-like"/>
    <property type="match status" value="1"/>
</dbReference>
<dbReference type="SUPFAM" id="SSF56801">
    <property type="entry name" value="Acetyl-CoA synthetase-like"/>
    <property type="match status" value="1"/>
</dbReference>
<proteinExistence type="inferred from homology"/>
<dbReference type="AlphaFoldDB" id="A0A1A3H0F8"/>
<dbReference type="RefSeq" id="WP_064981844.1">
    <property type="nucleotide sequence ID" value="NZ_LZLC01000140.1"/>
</dbReference>
<dbReference type="Pfam" id="PF00501">
    <property type="entry name" value="AMP-binding"/>
    <property type="match status" value="1"/>
</dbReference>
<evidence type="ECO:0000259" key="3">
    <source>
        <dbReference type="Pfam" id="PF00501"/>
    </source>
</evidence>
<evidence type="ECO:0000313" key="6">
    <source>
        <dbReference type="Proteomes" id="UP000093898"/>
    </source>
</evidence>
<gene>
    <name evidence="5" type="ORF">A5630_23690</name>
</gene>
<organism evidence="5 6">
    <name type="scientific">Mycolicibacterium mucogenicum</name>
    <name type="common">Mycobacterium mucogenicum</name>
    <dbReference type="NCBI Taxonomy" id="56689"/>
    <lineage>
        <taxon>Bacteria</taxon>
        <taxon>Bacillati</taxon>
        <taxon>Actinomycetota</taxon>
        <taxon>Actinomycetes</taxon>
        <taxon>Mycobacteriales</taxon>
        <taxon>Mycobacteriaceae</taxon>
        <taxon>Mycolicibacterium</taxon>
    </lineage>
</organism>
<dbReference type="Gene3D" id="3.30.300.30">
    <property type="match status" value="1"/>
</dbReference>
<dbReference type="CDD" id="cd04433">
    <property type="entry name" value="AFD_class_I"/>
    <property type="match status" value="1"/>
</dbReference>
<keyword evidence="2 5" id="KW-0436">Ligase</keyword>
<name>A0A1A3H0F8_MYCMU</name>
<dbReference type="EMBL" id="LZLC01000140">
    <property type="protein sequence ID" value="OBJ41089.1"/>
    <property type="molecule type" value="Genomic_DNA"/>
</dbReference>
<reference evidence="5 6" key="1">
    <citation type="submission" date="2016-06" db="EMBL/GenBank/DDBJ databases">
        <authorList>
            <person name="Kjaerup R.B."/>
            <person name="Dalgaard T.S."/>
            <person name="Juul-Madsen H.R."/>
        </authorList>
    </citation>
    <scope>NUCLEOTIDE SEQUENCE [LARGE SCALE GENOMIC DNA]</scope>
    <source>
        <strain evidence="5 6">1127319.6</strain>
    </source>
</reference>
<dbReference type="InterPro" id="IPR045851">
    <property type="entry name" value="AMP-bd_C_sf"/>
</dbReference>
<evidence type="ECO:0000256" key="2">
    <source>
        <dbReference type="ARBA" id="ARBA00022598"/>
    </source>
</evidence>
<evidence type="ECO:0000256" key="1">
    <source>
        <dbReference type="ARBA" id="ARBA00006432"/>
    </source>
</evidence>
<dbReference type="GO" id="GO:0006631">
    <property type="term" value="P:fatty acid metabolic process"/>
    <property type="evidence" value="ECO:0007669"/>
    <property type="project" value="TreeGrafter"/>
</dbReference>
<dbReference type="Proteomes" id="UP000093898">
    <property type="component" value="Unassembled WGS sequence"/>
</dbReference>
<dbReference type="InterPro" id="IPR025110">
    <property type="entry name" value="AMP-bd_C"/>
</dbReference>
<comment type="caution">
    <text evidence="5">The sequence shown here is derived from an EMBL/GenBank/DDBJ whole genome shotgun (WGS) entry which is preliminary data.</text>
</comment>
<comment type="similarity">
    <text evidence="1">Belongs to the ATP-dependent AMP-binding enzyme family.</text>
</comment>
<dbReference type="PANTHER" id="PTHR43201:SF5">
    <property type="entry name" value="MEDIUM-CHAIN ACYL-COA LIGASE ACSF2, MITOCHONDRIAL"/>
    <property type="match status" value="1"/>
</dbReference>
<dbReference type="InterPro" id="IPR000873">
    <property type="entry name" value="AMP-dep_synth/lig_dom"/>
</dbReference>
<protein>
    <submittedName>
        <fullName evidence="5">Fatty-acid--CoA ligase</fullName>
    </submittedName>
</protein>
<evidence type="ECO:0000259" key="4">
    <source>
        <dbReference type="Pfam" id="PF13193"/>
    </source>
</evidence>
<dbReference type="InterPro" id="IPR042099">
    <property type="entry name" value="ANL_N_sf"/>
</dbReference>
<dbReference type="OrthoDB" id="56621at2"/>
<feature type="domain" description="AMP-binding enzyme C-terminal" evidence="4">
    <location>
        <begin position="461"/>
        <end position="537"/>
    </location>
</feature>
<evidence type="ECO:0000313" key="5">
    <source>
        <dbReference type="EMBL" id="OBJ41089.1"/>
    </source>
</evidence>
<accession>A0A1A3H0F8</accession>
<feature type="domain" description="AMP-dependent synthetase/ligase" evidence="3">
    <location>
        <begin position="54"/>
        <end position="407"/>
    </location>
</feature>
<sequence>MSSNPAHAVRQWFSALPAIATSGAFTAIGPRTVAGLITDFRQFGPTPALLIALSARRFPDRVALIDDRGALTYAQLQHRATAIAAALFASCARPPASVGIICRNHRGFVEAMTAGAQLGAELIFINTELPPAQLAAILHRHRPDVLIYDDEYAPAVDDAGYAGLRVQAWCADPAVTDTTLTLDGLAAQSHPAPPRVRRAVKLTLLTSGTTGLAKGVPRAVKPRAIAMLSATAMATLRLKSSEVVLVAPPFFHGFGLLTLLGPLALGGTAVCRRRFDARQTLSDIETFDVDVLVAVPAMLQRLVNLPDLHDLVPRHPLRLAVTGASPISPAAVSAFIDAFGPILVNGYGSTEAGLVTLATPADLAAAPDTVGRTALGVSVRILADDGSTVPAGHPGPIFVRTVLDYTGYTPDANAPVAAKQVIDGHVKTGDVGYFDDQGRLYISGRADDMIVSGGENVFPGEVEDRLAAHPMLAEAVVIGTPDDEFGQVLKAFIVTAPGASAPAPDELKQYVRDRLERYKVPKQFVVIDEIPRNASGKVLRSQLDSLAQSASDVEEQRLA</sequence>
<dbReference type="Pfam" id="PF13193">
    <property type="entry name" value="AMP-binding_C"/>
    <property type="match status" value="1"/>
</dbReference>
<dbReference type="PANTHER" id="PTHR43201">
    <property type="entry name" value="ACYL-COA SYNTHETASE"/>
    <property type="match status" value="1"/>
</dbReference>
<dbReference type="GO" id="GO:0031956">
    <property type="term" value="F:medium-chain fatty acid-CoA ligase activity"/>
    <property type="evidence" value="ECO:0007669"/>
    <property type="project" value="TreeGrafter"/>
</dbReference>